<dbReference type="Proteomes" id="UP000055048">
    <property type="component" value="Unassembled WGS sequence"/>
</dbReference>
<protein>
    <submittedName>
        <fullName evidence="1">Uncharacterized protein</fullName>
    </submittedName>
</protein>
<dbReference type="OrthoDB" id="5926045at2759"/>
<reference evidence="1 2" key="1">
    <citation type="submission" date="2015-01" db="EMBL/GenBank/DDBJ databases">
        <title>Evolution of Trichinella species and genotypes.</title>
        <authorList>
            <person name="Korhonen P.K."/>
            <person name="Edoardo P."/>
            <person name="Giuseppe L.R."/>
            <person name="Gasser R.B."/>
        </authorList>
    </citation>
    <scope>NUCLEOTIDE SEQUENCE [LARGE SCALE GENOMIC DNA]</scope>
    <source>
        <strain evidence="1">ISS417</strain>
    </source>
</reference>
<sequence>MEKKEEKWSKPRASERMVDRLDRIVCWSTEVSINTLEKIRFAEVERERFFLHYKDTMNKICYHVHRRNKRPMLR</sequence>
<name>A0A0V0SYD1_9BILA</name>
<gene>
    <name evidence="1" type="ORF">T05_6442</name>
</gene>
<evidence type="ECO:0000313" key="2">
    <source>
        <dbReference type="Proteomes" id="UP000055048"/>
    </source>
</evidence>
<comment type="caution">
    <text evidence="1">The sequence shown here is derived from an EMBL/GenBank/DDBJ whole genome shotgun (WGS) entry which is preliminary data.</text>
</comment>
<accession>A0A0V0SYD1</accession>
<organism evidence="1 2">
    <name type="scientific">Trichinella murrelli</name>
    <dbReference type="NCBI Taxonomy" id="144512"/>
    <lineage>
        <taxon>Eukaryota</taxon>
        <taxon>Metazoa</taxon>
        <taxon>Ecdysozoa</taxon>
        <taxon>Nematoda</taxon>
        <taxon>Enoplea</taxon>
        <taxon>Dorylaimia</taxon>
        <taxon>Trichinellida</taxon>
        <taxon>Trichinellidae</taxon>
        <taxon>Trichinella</taxon>
    </lineage>
</organism>
<evidence type="ECO:0000313" key="1">
    <source>
        <dbReference type="EMBL" id="KRX31808.1"/>
    </source>
</evidence>
<keyword evidence="2" id="KW-1185">Reference proteome</keyword>
<dbReference type="EMBL" id="JYDJ01001554">
    <property type="protein sequence ID" value="KRX31808.1"/>
    <property type="molecule type" value="Genomic_DNA"/>
</dbReference>
<proteinExistence type="predicted"/>
<dbReference type="AlphaFoldDB" id="A0A0V0SYD1"/>